<keyword evidence="1" id="KW-0812">Transmembrane</keyword>
<dbReference type="AlphaFoldDB" id="A0A1J4V7D6"/>
<evidence type="ECO:0000313" key="2">
    <source>
        <dbReference type="EMBL" id="OIO30685.1"/>
    </source>
</evidence>
<keyword evidence="1" id="KW-0472">Membrane</keyword>
<accession>A0A1J4V7D6</accession>
<dbReference type="EMBL" id="MNVN01000015">
    <property type="protein sequence ID" value="OIO30685.1"/>
    <property type="molecule type" value="Genomic_DNA"/>
</dbReference>
<keyword evidence="1" id="KW-1133">Transmembrane helix</keyword>
<feature type="transmembrane region" description="Helical" evidence="1">
    <location>
        <begin position="15"/>
        <end position="40"/>
    </location>
</feature>
<comment type="caution">
    <text evidence="2">The sequence shown here is derived from an EMBL/GenBank/DDBJ whole genome shotgun (WGS) entry which is preliminary data.</text>
</comment>
<gene>
    <name evidence="2" type="ORF">AUJ77_02665</name>
</gene>
<evidence type="ECO:0000313" key="3">
    <source>
        <dbReference type="Proteomes" id="UP000181992"/>
    </source>
</evidence>
<organism evidence="2 3">
    <name type="scientific">Candidatus Nomurabacteria bacterium CG1_02_43_90</name>
    <dbReference type="NCBI Taxonomy" id="1805281"/>
    <lineage>
        <taxon>Bacteria</taxon>
        <taxon>Candidatus Nomuraibacteriota</taxon>
    </lineage>
</organism>
<name>A0A1J4V7D6_9BACT</name>
<proteinExistence type="predicted"/>
<reference evidence="2 3" key="1">
    <citation type="journal article" date="2016" name="Environ. Microbiol.">
        <title>Genomic resolution of a cold subsurface aquifer community provides metabolic insights for novel microbes adapted to high CO concentrations.</title>
        <authorList>
            <person name="Probst A.J."/>
            <person name="Castelle C.J."/>
            <person name="Singh A."/>
            <person name="Brown C.T."/>
            <person name="Anantharaman K."/>
            <person name="Sharon I."/>
            <person name="Hug L.A."/>
            <person name="Burstein D."/>
            <person name="Emerson J.B."/>
            <person name="Thomas B.C."/>
            <person name="Banfield J.F."/>
        </authorList>
    </citation>
    <scope>NUCLEOTIDE SEQUENCE [LARGE SCALE GENOMIC DNA]</scope>
    <source>
        <strain evidence="2">CG1_02_43_90</strain>
    </source>
</reference>
<dbReference type="STRING" id="1805281.AUJ77_02665"/>
<protein>
    <submittedName>
        <fullName evidence="2">Uncharacterized protein</fullName>
    </submittedName>
</protein>
<sequence length="108" mass="11860">MTTKTLDLNDIERKIFWGLVAGITLVVSFYLYSVLSLTIAGVDRDHFSRSAHDLSMKIGDLESEYLTQSNSVTLARAEALGFHEVSAKFTSSPISATASEPMKISMAR</sequence>
<evidence type="ECO:0000256" key="1">
    <source>
        <dbReference type="SAM" id="Phobius"/>
    </source>
</evidence>
<dbReference type="Proteomes" id="UP000181992">
    <property type="component" value="Unassembled WGS sequence"/>
</dbReference>